<dbReference type="InterPro" id="IPR023165">
    <property type="entry name" value="rRNA_Ade_diMease-like_C"/>
</dbReference>
<proteinExistence type="predicted"/>
<gene>
    <name evidence="1" type="ORF">A2161_01290</name>
</gene>
<reference evidence="1 2" key="1">
    <citation type="journal article" date="2016" name="Nat. Commun.">
        <title>Thousands of microbial genomes shed light on interconnected biogeochemical processes in an aquifer system.</title>
        <authorList>
            <person name="Anantharaman K."/>
            <person name="Brown C.T."/>
            <person name="Hug L.A."/>
            <person name="Sharon I."/>
            <person name="Castelle C.J."/>
            <person name="Probst A.J."/>
            <person name="Thomas B.C."/>
            <person name="Singh A."/>
            <person name="Wilkins M.J."/>
            <person name="Karaoz U."/>
            <person name="Brodie E.L."/>
            <person name="Williams K.H."/>
            <person name="Hubbard S.S."/>
            <person name="Banfield J.F."/>
        </authorList>
    </citation>
    <scope>NUCLEOTIDE SEQUENCE [LARGE SCALE GENOMIC DNA]</scope>
</reference>
<dbReference type="SUPFAM" id="SSF53335">
    <property type="entry name" value="S-adenosyl-L-methionine-dependent methyltransferases"/>
    <property type="match status" value="1"/>
</dbReference>
<dbReference type="EMBL" id="MGDD01000013">
    <property type="protein sequence ID" value="OGL49789.1"/>
    <property type="molecule type" value="Genomic_DNA"/>
</dbReference>
<dbReference type="Proteomes" id="UP000179266">
    <property type="component" value="Unassembled WGS sequence"/>
</dbReference>
<organism evidence="1 2">
    <name type="scientific">Candidatus Schekmanbacteria bacterium RBG_13_48_7</name>
    <dbReference type="NCBI Taxonomy" id="1817878"/>
    <lineage>
        <taxon>Bacteria</taxon>
        <taxon>Candidatus Schekmaniibacteriota</taxon>
    </lineage>
</organism>
<dbReference type="Gene3D" id="1.10.8.100">
    <property type="entry name" value="Ribosomal RNA adenine dimethylase-like, domain 2"/>
    <property type="match status" value="1"/>
</dbReference>
<evidence type="ECO:0000313" key="2">
    <source>
        <dbReference type="Proteomes" id="UP000179266"/>
    </source>
</evidence>
<comment type="caution">
    <text evidence="1">The sequence shown here is derived from an EMBL/GenBank/DDBJ whole genome shotgun (WGS) entry which is preliminary data.</text>
</comment>
<evidence type="ECO:0000313" key="1">
    <source>
        <dbReference type="EMBL" id="OGL49789.1"/>
    </source>
</evidence>
<dbReference type="InterPro" id="IPR029063">
    <property type="entry name" value="SAM-dependent_MTases_sf"/>
</dbReference>
<name>A0A1F7S7N2_9BACT</name>
<accession>A0A1F7S7N2</accession>
<dbReference type="AlphaFoldDB" id="A0A1F7S7N2"/>
<sequence>MPRPRIKSRLIIAAPNVPSPLPVEFTGGFFKFLSPMFQQKRKKLKNIFKSQKYSENHISKFQTILQDYEKSIHDRPEDISLPLWIQLFQSVKMNNSP</sequence>
<protein>
    <submittedName>
        <fullName evidence="1">Uncharacterized protein</fullName>
    </submittedName>
</protein>